<evidence type="ECO:0000313" key="2">
    <source>
        <dbReference type="Proteomes" id="UP001148737"/>
    </source>
</evidence>
<accession>A0ACC1QI52</accession>
<gene>
    <name evidence="1" type="ORF">NLG97_g9752</name>
</gene>
<dbReference type="Proteomes" id="UP001148737">
    <property type="component" value="Unassembled WGS sequence"/>
</dbReference>
<sequence length="627" mass="66984">MDPSLAFVEGQPAPKSATSSLWTLLHQRARIHADQPALLVPGQPASLLAELTHPWPHVPGQESPRGGLRTGSGETTSFLARATSPQYLLGRLLSLFVPAPAVDPDYLQWSFGELQRATLRLAFWLRQRGVKPGAAAVLLTPLCAEWALFLSQAALTRCTTAVFPSTIEAWGVELVQKRVNEIAPSLVVVSTEAEARLFHAKIKSDAVVHICLESFSGDAPPGWKSMSDVAKEAVSPSPDDRQEMLLASVEDEHDGGNRTAFIFYTSGSSSTPKGCILGADMFTQMVYTVCKPMPAFLPAPMVQLSGAASSSRCPGLLLITWASGNAVAIDAGEPSAASNVEVARTCRPIGFSTTVPGLHQISRATNFSAEGSKSVRFLHLISAVVTMATVRRAQSMFPKARVSPSFGMTEAAAVTSWAGAHPKSVDKMPSWRGIASSGKVAPGSALKIVDGNGAVLRRGELGALHLSGDSVMDSYVGNAKPEAFYTQNGRKWFVSEDDAVIDKDGYLFVVGRSEHTIMRESEAVIPSVVENFLDTEYPKSKAVVVKVTARSGEQGIFAIVDDGGDATRSIAQIPRLILDKFGPAYRVEGVASLNSLGYQEWPATPAGKVSLPQMRVAAEKNMVESEK</sequence>
<comment type="caution">
    <text evidence="1">The sequence shown here is derived from an EMBL/GenBank/DDBJ whole genome shotgun (WGS) entry which is preliminary data.</text>
</comment>
<keyword evidence="2" id="KW-1185">Reference proteome</keyword>
<protein>
    <submittedName>
        <fullName evidence="1">Uncharacterized protein</fullName>
    </submittedName>
</protein>
<dbReference type="EMBL" id="JANAKD010002133">
    <property type="protein sequence ID" value="KAJ3474640.1"/>
    <property type="molecule type" value="Genomic_DNA"/>
</dbReference>
<organism evidence="1 2">
    <name type="scientific">Lecanicillium saksenae</name>
    <dbReference type="NCBI Taxonomy" id="468837"/>
    <lineage>
        <taxon>Eukaryota</taxon>
        <taxon>Fungi</taxon>
        <taxon>Dikarya</taxon>
        <taxon>Ascomycota</taxon>
        <taxon>Pezizomycotina</taxon>
        <taxon>Sordariomycetes</taxon>
        <taxon>Hypocreomycetidae</taxon>
        <taxon>Hypocreales</taxon>
        <taxon>Cordycipitaceae</taxon>
        <taxon>Lecanicillium</taxon>
    </lineage>
</organism>
<proteinExistence type="predicted"/>
<name>A0ACC1QI52_9HYPO</name>
<reference evidence="1" key="1">
    <citation type="submission" date="2022-07" db="EMBL/GenBank/DDBJ databases">
        <title>Genome Sequence of Lecanicillium saksenae.</title>
        <authorList>
            <person name="Buettner E."/>
        </authorList>
    </citation>
    <scope>NUCLEOTIDE SEQUENCE</scope>
    <source>
        <strain evidence="1">VT-O1</strain>
    </source>
</reference>
<evidence type="ECO:0000313" key="1">
    <source>
        <dbReference type="EMBL" id="KAJ3474640.1"/>
    </source>
</evidence>